<dbReference type="GO" id="GO:0006307">
    <property type="term" value="P:DNA alkylation repair"/>
    <property type="evidence" value="ECO:0007669"/>
    <property type="project" value="InterPro"/>
</dbReference>
<proteinExistence type="predicted"/>
<keyword evidence="2" id="KW-0560">Oxidoreductase</keyword>
<gene>
    <name evidence="2" type="ORF">KXJ69_07915</name>
</gene>
<comment type="caution">
    <text evidence="2">The sequence shown here is derived from an EMBL/GenBank/DDBJ whole genome shotgun (WGS) entry which is preliminary data.</text>
</comment>
<evidence type="ECO:0000313" key="2">
    <source>
        <dbReference type="EMBL" id="MBW2938028.1"/>
    </source>
</evidence>
<dbReference type="InterPro" id="IPR032854">
    <property type="entry name" value="ALKBH3"/>
</dbReference>
<organism evidence="2 3">
    <name type="scientific">Halomarinibacterium sedimenti</name>
    <dbReference type="NCBI Taxonomy" id="2857106"/>
    <lineage>
        <taxon>Bacteria</taxon>
        <taxon>Pseudomonadati</taxon>
        <taxon>Bacteroidota</taxon>
        <taxon>Flavobacteriia</taxon>
        <taxon>Flavobacteriales</taxon>
        <taxon>Flavobacteriaceae</taxon>
        <taxon>Halomarinibacterium</taxon>
    </lineage>
</organism>
<sequence>MELPLNCNVQYYDAFLTKEIAQKAFEYLMSDPELTQNFSIKTPTGEIFEEQFGKIMFVTQTLFNENVFSEIQWGKIKVWPKELLSIKNKVESLTGNRFETCVCIYYPNGNSGVDFHSDYVAFGDTSIIPSLSLGAERNFIFRENQSQKDYSITLAHGSLLIMGKHSQERYEHCLPLDPTCIKGRINITFRKYGFY</sequence>
<evidence type="ECO:0000313" key="3">
    <source>
        <dbReference type="Proteomes" id="UP001138686"/>
    </source>
</evidence>
<dbReference type="RefSeq" id="WP_219052468.1">
    <property type="nucleotide sequence ID" value="NZ_JAHWDP010000003.1"/>
</dbReference>
<dbReference type="Pfam" id="PF13532">
    <property type="entry name" value="2OG-FeII_Oxy_2"/>
    <property type="match status" value="1"/>
</dbReference>
<evidence type="ECO:0000259" key="1">
    <source>
        <dbReference type="PROSITE" id="PS51471"/>
    </source>
</evidence>
<accession>A0A9X1JXD9</accession>
<feature type="domain" description="Fe2OG dioxygenase" evidence="1">
    <location>
        <begin position="97"/>
        <end position="193"/>
    </location>
</feature>
<keyword evidence="2" id="KW-0223">Dioxygenase</keyword>
<dbReference type="PROSITE" id="PS51471">
    <property type="entry name" value="FE2OG_OXY"/>
    <property type="match status" value="1"/>
</dbReference>
<protein>
    <submittedName>
        <fullName evidence="2">Alpha-ketoglutarate-dependent dioxygenase AlkB</fullName>
    </submittedName>
</protein>
<dbReference type="PANTHER" id="PTHR31212:SF4">
    <property type="entry name" value="ALPHA-KETOGLUTARATE-DEPENDENT DIOXYGENASE ALKB HOMOLOG 3"/>
    <property type="match status" value="1"/>
</dbReference>
<keyword evidence="3" id="KW-1185">Reference proteome</keyword>
<dbReference type="InterPro" id="IPR027450">
    <property type="entry name" value="AlkB-like"/>
</dbReference>
<dbReference type="Proteomes" id="UP001138686">
    <property type="component" value="Unassembled WGS sequence"/>
</dbReference>
<name>A0A9X1JXD9_9FLAO</name>
<dbReference type="InterPro" id="IPR005123">
    <property type="entry name" value="Oxoglu/Fe-dep_dioxygenase_dom"/>
</dbReference>
<dbReference type="PANTHER" id="PTHR31212">
    <property type="entry name" value="ALPHA-KETOGLUTARATE-DEPENDENT DIOXYGENASE ALKB HOMOLOG 3"/>
    <property type="match status" value="1"/>
</dbReference>
<dbReference type="AlphaFoldDB" id="A0A9X1JXD9"/>
<reference evidence="2" key="1">
    <citation type="submission" date="2021-07" db="EMBL/GenBank/DDBJ databases">
        <title>Aureisphaera sp. CAU 1614 isolated from sea sediment.</title>
        <authorList>
            <person name="Kim W."/>
        </authorList>
    </citation>
    <scope>NUCLEOTIDE SEQUENCE</scope>
    <source>
        <strain evidence="2">CAU 1614</strain>
    </source>
</reference>
<dbReference type="EMBL" id="JAHWDP010000003">
    <property type="protein sequence ID" value="MBW2938028.1"/>
    <property type="molecule type" value="Genomic_DNA"/>
</dbReference>
<dbReference type="GO" id="GO:0051213">
    <property type="term" value="F:dioxygenase activity"/>
    <property type="evidence" value="ECO:0007669"/>
    <property type="project" value="UniProtKB-KW"/>
</dbReference>